<reference evidence="2" key="1">
    <citation type="submission" date="2018-05" db="EMBL/GenBank/DDBJ databases">
        <authorList>
            <person name="Lanie J.A."/>
            <person name="Ng W.-L."/>
            <person name="Kazmierczak K.M."/>
            <person name="Andrzejewski T.M."/>
            <person name="Davidsen T.M."/>
            <person name="Wayne K.J."/>
            <person name="Tettelin H."/>
            <person name="Glass J.I."/>
            <person name="Rusch D."/>
            <person name="Podicherti R."/>
            <person name="Tsui H.-C.T."/>
            <person name="Winkler M.E."/>
        </authorList>
    </citation>
    <scope>NUCLEOTIDE SEQUENCE</scope>
</reference>
<organism evidence="2">
    <name type="scientific">marine metagenome</name>
    <dbReference type="NCBI Taxonomy" id="408172"/>
    <lineage>
        <taxon>unclassified sequences</taxon>
        <taxon>metagenomes</taxon>
        <taxon>ecological metagenomes</taxon>
    </lineage>
</organism>
<sequence>VIEYQGKGYPTGDRLLGTAQQSTAARTTVRDDQKGRHAALIL</sequence>
<feature type="region of interest" description="Disordered" evidence="1">
    <location>
        <begin position="1"/>
        <end position="42"/>
    </location>
</feature>
<proteinExistence type="predicted"/>
<protein>
    <submittedName>
        <fullName evidence="2">Uncharacterized protein</fullName>
    </submittedName>
</protein>
<accession>A0A382FVG9</accession>
<gene>
    <name evidence="2" type="ORF">METZ01_LOCUS219071</name>
</gene>
<dbReference type="AlphaFoldDB" id="A0A382FVG9"/>
<dbReference type="EMBL" id="UINC01051725">
    <property type="protein sequence ID" value="SVB66217.1"/>
    <property type="molecule type" value="Genomic_DNA"/>
</dbReference>
<name>A0A382FVG9_9ZZZZ</name>
<evidence type="ECO:0000256" key="1">
    <source>
        <dbReference type="SAM" id="MobiDB-lite"/>
    </source>
</evidence>
<feature type="non-terminal residue" evidence="2">
    <location>
        <position position="1"/>
    </location>
</feature>
<evidence type="ECO:0000313" key="2">
    <source>
        <dbReference type="EMBL" id="SVB66217.1"/>
    </source>
</evidence>